<gene>
    <name evidence="3" type="ORF">SEPMUDRAFT_54964</name>
</gene>
<dbReference type="GeneID" id="27906461"/>
<comment type="similarity">
    <text evidence="2">Belongs to the AB hydrolase superfamily. Lipase family.</text>
</comment>
<dbReference type="Gene3D" id="3.40.50.1820">
    <property type="entry name" value="alpha/beta hydrolase"/>
    <property type="match status" value="1"/>
</dbReference>
<dbReference type="HOGENOM" id="CLU_029538_5_2_1"/>
<accession>M3CWG6</accession>
<dbReference type="InterPro" id="IPR005152">
    <property type="entry name" value="Lipase_secreted"/>
</dbReference>
<dbReference type="GO" id="GO:0016042">
    <property type="term" value="P:lipid catabolic process"/>
    <property type="evidence" value="ECO:0007669"/>
    <property type="project" value="UniProtKB-UniRule"/>
</dbReference>
<evidence type="ECO:0000256" key="2">
    <source>
        <dbReference type="PIRNR" id="PIRNR029171"/>
    </source>
</evidence>
<dbReference type="Gene3D" id="1.10.260.130">
    <property type="match status" value="1"/>
</dbReference>
<evidence type="ECO:0000313" key="3">
    <source>
        <dbReference type="EMBL" id="EMF08011.1"/>
    </source>
</evidence>
<dbReference type="PANTHER" id="PTHR34853">
    <property type="match status" value="1"/>
</dbReference>
<dbReference type="PIRSF" id="PIRSF029171">
    <property type="entry name" value="Esterase_LipA"/>
    <property type="match status" value="1"/>
</dbReference>
<dbReference type="RefSeq" id="XP_016756132.1">
    <property type="nucleotide sequence ID" value="XM_016909324.1"/>
</dbReference>
<protein>
    <submittedName>
        <fullName evidence="3">LIP-domain-containing protein</fullName>
    </submittedName>
</protein>
<evidence type="ECO:0000313" key="4">
    <source>
        <dbReference type="Proteomes" id="UP000016931"/>
    </source>
</evidence>
<organism evidence="3 4">
    <name type="scientific">Sphaerulina musiva (strain SO2202)</name>
    <name type="common">Poplar stem canker fungus</name>
    <name type="synonym">Septoria musiva</name>
    <dbReference type="NCBI Taxonomy" id="692275"/>
    <lineage>
        <taxon>Eukaryota</taxon>
        <taxon>Fungi</taxon>
        <taxon>Dikarya</taxon>
        <taxon>Ascomycota</taxon>
        <taxon>Pezizomycotina</taxon>
        <taxon>Dothideomycetes</taxon>
        <taxon>Dothideomycetidae</taxon>
        <taxon>Mycosphaerellales</taxon>
        <taxon>Mycosphaerellaceae</taxon>
        <taxon>Sphaerulina</taxon>
    </lineage>
</organism>
<keyword evidence="1" id="KW-0378">Hydrolase</keyword>
<dbReference type="Proteomes" id="UP000016931">
    <property type="component" value="Unassembled WGS sequence"/>
</dbReference>
<name>M3CWG6_SPHMS</name>
<keyword evidence="4" id="KW-1185">Reference proteome</keyword>
<evidence type="ECO:0000256" key="1">
    <source>
        <dbReference type="ARBA" id="ARBA00022801"/>
    </source>
</evidence>
<reference evidence="3 4" key="1">
    <citation type="journal article" date="2012" name="PLoS Pathog.">
        <title>Diverse lifestyles and strategies of plant pathogenesis encoded in the genomes of eighteen Dothideomycetes fungi.</title>
        <authorList>
            <person name="Ohm R.A."/>
            <person name="Feau N."/>
            <person name="Henrissat B."/>
            <person name="Schoch C.L."/>
            <person name="Horwitz B.A."/>
            <person name="Barry K.W."/>
            <person name="Condon B.J."/>
            <person name="Copeland A.C."/>
            <person name="Dhillon B."/>
            <person name="Glaser F."/>
            <person name="Hesse C.N."/>
            <person name="Kosti I."/>
            <person name="LaButti K."/>
            <person name="Lindquist E.A."/>
            <person name="Lucas S."/>
            <person name="Salamov A.A."/>
            <person name="Bradshaw R.E."/>
            <person name="Ciuffetti L."/>
            <person name="Hamelin R.C."/>
            <person name="Kema G.H.J."/>
            <person name="Lawrence C."/>
            <person name="Scott J.A."/>
            <person name="Spatafora J.W."/>
            <person name="Turgeon B.G."/>
            <person name="de Wit P.J.G.M."/>
            <person name="Zhong S."/>
            <person name="Goodwin S.B."/>
            <person name="Grigoriev I.V."/>
        </authorList>
    </citation>
    <scope>NUCLEOTIDE SEQUENCE [LARGE SCALE GENOMIC DNA]</scope>
    <source>
        <strain evidence="3 4">SO2202</strain>
    </source>
</reference>
<dbReference type="EMBL" id="KB456272">
    <property type="protein sequence ID" value="EMF08011.1"/>
    <property type="molecule type" value="Genomic_DNA"/>
</dbReference>
<dbReference type="Pfam" id="PF03583">
    <property type="entry name" value="LIP"/>
    <property type="match status" value="1"/>
</dbReference>
<dbReference type="InterPro" id="IPR029058">
    <property type="entry name" value="AB_hydrolase_fold"/>
</dbReference>
<sequence>MRESAPAVDILEPSNDPWYTAPPNFEHAAPGTILKIRAAAGNLTTVQGNSSAAYNILYRTTDSRYLPTWAVTTLFVPNTTNGNNKLLSYQIPYDSADVDASPSYSLYGAKLADIGAALGRGWYVNVPDYEGPLASFTAGVMSGHATIDSIRAVLHSGFGLQNGTRYAMWGYSGGALASEWAAELQVQYASELNFAGAALGGLTPNVTSVLEITTGTIYAGLIPAGILGLASQYPDLEQYLMENLKQEGEYNATTFFNARNQTLVEAIGAFNGDNIFDYFEQGLETLSSGVSQRVINRDGIMGYHGVPQMPIFAYKAIGDDVSLINDTDKLVERFCGVGATIRYDRNTVGNHGSESANGNARAVAFLDSVLGGSYNATGCQIQNVTVGM</sequence>
<dbReference type="GO" id="GO:0004806">
    <property type="term" value="F:triacylglycerol lipase activity"/>
    <property type="evidence" value="ECO:0007669"/>
    <property type="project" value="UniProtKB-UniRule"/>
</dbReference>
<dbReference type="PANTHER" id="PTHR34853:SF5">
    <property type="entry name" value="LIP-DOMAIN-CONTAINING PROTEIN-RELATED"/>
    <property type="match status" value="1"/>
</dbReference>
<dbReference type="OMA" id="EGCTIQN"/>
<dbReference type="eggNOG" id="ENOG502QRF9">
    <property type="taxonomic scope" value="Eukaryota"/>
</dbReference>
<dbReference type="AlphaFoldDB" id="M3CWG6"/>
<dbReference type="OrthoDB" id="2373480at2759"/>
<proteinExistence type="inferred from homology"/>
<dbReference type="SUPFAM" id="SSF53474">
    <property type="entry name" value="alpha/beta-Hydrolases"/>
    <property type="match status" value="1"/>
</dbReference>